<proteinExistence type="predicted"/>
<dbReference type="InterPro" id="IPR018876">
    <property type="entry name" value="Phage_P22_antirepressor_C"/>
</dbReference>
<sequence length="166" mass="19370">MKTISVESLSIISFSNIPVVTTELLASLYGTEPDYIRKNFNRNSGRFVIGKHYFLLENEELREFKHSMSLRPSVKIARNVRSLILWTERGAARHAKMLETDRAWEVFEKLEDCYFSQCEKNTGKQEKKLNGLSAKETDSLVWLWDYANRSQALFRELYPALKLIQS</sequence>
<name>A0AAV3H9E8_ECOLX</name>
<comment type="caution">
    <text evidence="3">The sequence shown here is derived from an EMBL/GenBank/DDBJ whole genome shotgun (WGS) entry which is preliminary data.</text>
</comment>
<dbReference type="RefSeq" id="WP_001452898.1">
    <property type="nucleotide sequence ID" value="NZ_JH945122.1"/>
</dbReference>
<dbReference type="EMBL" id="AMVG01000424">
    <property type="protein sequence ID" value="EKJ43155.1"/>
    <property type="molecule type" value="Genomic_DNA"/>
</dbReference>
<evidence type="ECO:0000313" key="3">
    <source>
        <dbReference type="EMBL" id="EKJ43155.1"/>
    </source>
</evidence>
<organism evidence="3 4">
    <name type="scientific">Escherichia coli EC1870</name>
    <dbReference type="NCBI Taxonomy" id="1005554"/>
    <lineage>
        <taxon>Bacteria</taxon>
        <taxon>Pseudomonadati</taxon>
        <taxon>Pseudomonadota</taxon>
        <taxon>Gammaproteobacteria</taxon>
        <taxon>Enterobacterales</taxon>
        <taxon>Enterobacteriaceae</taxon>
        <taxon>Escherichia</taxon>
    </lineage>
</organism>
<feature type="domain" description="KilA-N DNA-binding" evidence="1">
    <location>
        <begin position="10"/>
        <end position="97"/>
    </location>
</feature>
<dbReference type="Pfam" id="PF10548">
    <property type="entry name" value="P22_AR_C"/>
    <property type="match status" value="1"/>
</dbReference>
<gene>
    <name evidence="3" type="ORF">ECEC1870_2823</name>
</gene>
<evidence type="ECO:0000259" key="2">
    <source>
        <dbReference type="Pfam" id="PF10548"/>
    </source>
</evidence>
<feature type="domain" description="Bacteriophage P22 antirepressor protein C-terminal" evidence="2">
    <location>
        <begin position="127"/>
        <end position="166"/>
    </location>
</feature>
<dbReference type="AlphaFoldDB" id="A0AAV3H9E8"/>
<feature type="non-terminal residue" evidence="3">
    <location>
        <position position="166"/>
    </location>
</feature>
<protein>
    <submittedName>
        <fullName evidence="3">Antirepressor protein ant</fullName>
    </submittedName>
</protein>
<dbReference type="InterPro" id="IPR018873">
    <property type="entry name" value="KilA-N_DNA-bd_domain"/>
</dbReference>
<reference evidence="3 4" key="1">
    <citation type="submission" date="2012-06" db="EMBL/GenBank/DDBJ databases">
        <title>Genomic anatomy of Escherichia coli O157:H7 outbreaks.</title>
        <authorList>
            <person name="Eppinger M."/>
            <person name="Daugherty S."/>
            <person name="Agrawal S."/>
            <person name="Galens K."/>
            <person name="Tallon L."/>
            <person name="Shefchek K."/>
            <person name="Parankush S."/>
            <person name="Cebula T.A."/>
            <person name="Feng P."/>
            <person name="Soderlund R."/>
            <person name="Mammel M.K."/>
            <person name="DebRoy C."/>
            <person name="Dudley E.G."/>
            <person name="Tarr P.I."/>
            <person name="Fraser-Liggett C."/>
            <person name="Ravel J."/>
        </authorList>
    </citation>
    <scope>NUCLEOTIDE SEQUENCE [LARGE SCALE GENOMIC DNA]</scope>
    <source>
        <strain evidence="3 4">EC1870</strain>
    </source>
</reference>
<dbReference type="Proteomes" id="UP000006789">
    <property type="component" value="Unassembled WGS sequence"/>
</dbReference>
<evidence type="ECO:0000259" key="1">
    <source>
        <dbReference type="Pfam" id="PF10543"/>
    </source>
</evidence>
<evidence type="ECO:0000313" key="4">
    <source>
        <dbReference type="Proteomes" id="UP000006789"/>
    </source>
</evidence>
<dbReference type="Pfam" id="PF10543">
    <property type="entry name" value="ORF6N"/>
    <property type="match status" value="1"/>
</dbReference>
<accession>A0AAV3H9E8</accession>